<evidence type="ECO:0000313" key="3">
    <source>
        <dbReference type="Proteomes" id="UP000077266"/>
    </source>
</evidence>
<keyword evidence="3" id="KW-1185">Reference proteome</keyword>
<evidence type="ECO:0008006" key="4">
    <source>
        <dbReference type="Google" id="ProtNLM"/>
    </source>
</evidence>
<dbReference type="PANTHER" id="PTHR46579">
    <property type="entry name" value="F5/8 TYPE C DOMAIN-CONTAINING PROTEIN-RELATED"/>
    <property type="match status" value="1"/>
</dbReference>
<feature type="non-terminal residue" evidence="2">
    <location>
        <position position="689"/>
    </location>
</feature>
<accession>A0A166A5P4</accession>
<reference evidence="2 3" key="1">
    <citation type="journal article" date="2016" name="Mol. Biol. Evol.">
        <title>Comparative Genomics of Early-Diverging Mushroom-Forming Fungi Provides Insights into the Origins of Lignocellulose Decay Capabilities.</title>
        <authorList>
            <person name="Nagy L.G."/>
            <person name="Riley R."/>
            <person name="Tritt A."/>
            <person name="Adam C."/>
            <person name="Daum C."/>
            <person name="Floudas D."/>
            <person name="Sun H."/>
            <person name="Yadav J.S."/>
            <person name="Pangilinan J."/>
            <person name="Larsson K.H."/>
            <person name="Matsuura K."/>
            <person name="Barry K."/>
            <person name="Labutti K."/>
            <person name="Kuo R."/>
            <person name="Ohm R.A."/>
            <person name="Bhattacharya S.S."/>
            <person name="Shirouzu T."/>
            <person name="Yoshinaga Y."/>
            <person name="Martin F.M."/>
            <person name="Grigoriev I.V."/>
            <person name="Hibbett D.S."/>
        </authorList>
    </citation>
    <scope>NUCLEOTIDE SEQUENCE [LARGE SCALE GENOMIC DNA]</scope>
    <source>
        <strain evidence="2 3">HHB12029</strain>
    </source>
</reference>
<dbReference type="EMBL" id="KV426092">
    <property type="protein sequence ID" value="KZV88719.1"/>
    <property type="molecule type" value="Genomic_DNA"/>
</dbReference>
<dbReference type="InParanoid" id="A0A166A5P4"/>
<proteinExistence type="predicted"/>
<sequence length="689" mass="78025">PPTMKTVLCTCPKCITNTVVDEYGNELRGRHVHPSTRTNHRSAAATAKATPTPARQQKRRARESDSDEPDTKRPRVSGSATSAPTNALHSRIILLIFLLMAWLHIWCGVSQEQVGAVALVLQIVLQAALKQPGLRLRRDVRTAMDTLSLEPTIDRSACCPRCFARYELGAIPEFCTHRESPRSRPCGERLEMVRHTAAGPKLVPQRLYSTQNFESWLQWFLSRPGIEDIIDKSYEHKRPAPGGTMHGIWDSPAWSSLGSFTTTQGNLTFAFFIDWFNPLTNRIAGKKISYGAIMLCCLNLPPELRYLPENVYFAGMTPGPFEPSVTTITNVLERIVDGLRAFWDGKCLSTHRNPEGRMIRVGVIPLQGDTPALRKAGGQAGHSADQFCAFCTLRLADIDNLNVHTWTARSGADVRAAAELWRAAQTKKARQEIFVEHGVRWSELHRLEYRSHVRFTVIGVMHNWFEGVLQDHLRRFWGLGKVPTQDSDSDDDVDEFEDYPDEMAVDNPALDDATVQIIRDCIADIILPTDIERPPVNLGEASHGKLKASLYYTLFAIILPMCLVEHWESSPNARDAELLQNFYELASATIIIGSFAVSNADADRYLDHYVRYRRSKRQLWPNLKSRPNDHYAMHNTDQMKFWGPLMALSEFPYERMNGMFQRTSTNGHIYEMDYTMLRQACKRGRLAAQ</sequence>
<name>A0A166A5P4_EXIGL</name>
<feature type="region of interest" description="Disordered" evidence="1">
    <location>
        <begin position="28"/>
        <end position="83"/>
    </location>
</feature>
<feature type="compositionally biased region" description="Basic residues" evidence="1">
    <location>
        <begin position="30"/>
        <end position="40"/>
    </location>
</feature>
<evidence type="ECO:0000256" key="1">
    <source>
        <dbReference type="SAM" id="MobiDB-lite"/>
    </source>
</evidence>
<dbReference type="STRING" id="1314781.A0A166A5P4"/>
<protein>
    <recommendedName>
        <fullName evidence="4">Transposase domain-containing protein</fullName>
    </recommendedName>
</protein>
<gene>
    <name evidence="2" type="ORF">EXIGLDRAFT_571433</name>
</gene>
<dbReference type="OrthoDB" id="3269001at2759"/>
<feature type="non-terminal residue" evidence="2">
    <location>
        <position position="1"/>
    </location>
</feature>
<feature type="compositionally biased region" description="Low complexity" evidence="1">
    <location>
        <begin position="43"/>
        <end position="54"/>
    </location>
</feature>
<dbReference type="AlphaFoldDB" id="A0A166A5P4"/>
<dbReference type="Proteomes" id="UP000077266">
    <property type="component" value="Unassembled WGS sequence"/>
</dbReference>
<evidence type="ECO:0000313" key="2">
    <source>
        <dbReference type="EMBL" id="KZV88719.1"/>
    </source>
</evidence>
<dbReference type="PANTHER" id="PTHR46579:SF1">
    <property type="entry name" value="F5_8 TYPE C DOMAIN-CONTAINING PROTEIN"/>
    <property type="match status" value="1"/>
</dbReference>
<organism evidence="2 3">
    <name type="scientific">Exidia glandulosa HHB12029</name>
    <dbReference type="NCBI Taxonomy" id="1314781"/>
    <lineage>
        <taxon>Eukaryota</taxon>
        <taxon>Fungi</taxon>
        <taxon>Dikarya</taxon>
        <taxon>Basidiomycota</taxon>
        <taxon>Agaricomycotina</taxon>
        <taxon>Agaricomycetes</taxon>
        <taxon>Auriculariales</taxon>
        <taxon>Exidiaceae</taxon>
        <taxon>Exidia</taxon>
    </lineage>
</organism>